<dbReference type="VEuPathDB" id="VectorBase:PPAI013228"/>
<reference evidence="11" key="1">
    <citation type="submission" date="2022-08" db="UniProtKB">
        <authorList>
            <consortium name="EnsemblMetazoa"/>
        </authorList>
    </citation>
    <scope>IDENTIFICATION</scope>
    <source>
        <strain evidence="11">Israel</strain>
    </source>
</reference>
<name>A0A3F2ZEH3_PHLPP</name>
<dbReference type="InterPro" id="IPR004117">
    <property type="entry name" value="7tm6_olfct_rcpt"/>
</dbReference>
<keyword evidence="2" id="KW-1003">Cell membrane</keyword>
<dbReference type="Proteomes" id="UP000092462">
    <property type="component" value="Unassembled WGS sequence"/>
</dbReference>
<dbReference type="GO" id="GO:0005886">
    <property type="term" value="C:plasma membrane"/>
    <property type="evidence" value="ECO:0007669"/>
    <property type="project" value="UniProtKB-SubCell"/>
</dbReference>
<evidence type="ECO:0000256" key="1">
    <source>
        <dbReference type="ARBA" id="ARBA00004651"/>
    </source>
</evidence>
<evidence type="ECO:0000256" key="7">
    <source>
        <dbReference type="ARBA" id="ARBA00023136"/>
    </source>
</evidence>
<keyword evidence="6 10" id="KW-1133">Transmembrane helix</keyword>
<evidence type="ECO:0000256" key="10">
    <source>
        <dbReference type="RuleBase" id="RU351113"/>
    </source>
</evidence>
<feature type="transmembrane region" description="Helical" evidence="10">
    <location>
        <begin position="68"/>
        <end position="87"/>
    </location>
</feature>
<evidence type="ECO:0000313" key="11">
    <source>
        <dbReference type="EnsemblMetazoa" id="PPAI013228-PA"/>
    </source>
</evidence>
<keyword evidence="9 10" id="KW-0807">Transducer</keyword>
<evidence type="ECO:0000313" key="12">
    <source>
        <dbReference type="Proteomes" id="UP000092462"/>
    </source>
</evidence>
<dbReference type="Pfam" id="PF02949">
    <property type="entry name" value="7tm_6"/>
    <property type="match status" value="1"/>
</dbReference>
<keyword evidence="12" id="KW-1185">Reference proteome</keyword>
<keyword evidence="5 10" id="KW-0552">Olfaction</keyword>
<feature type="transmembrane region" description="Helical" evidence="10">
    <location>
        <begin position="131"/>
        <end position="153"/>
    </location>
</feature>
<evidence type="ECO:0000256" key="2">
    <source>
        <dbReference type="ARBA" id="ARBA00022475"/>
    </source>
</evidence>
<keyword evidence="7 10" id="KW-0472">Membrane</keyword>
<dbReference type="AlphaFoldDB" id="A0A3F2ZEH3"/>
<feature type="transmembrane region" description="Helical" evidence="10">
    <location>
        <begin position="279"/>
        <end position="303"/>
    </location>
</feature>
<evidence type="ECO:0000256" key="9">
    <source>
        <dbReference type="ARBA" id="ARBA00023224"/>
    </source>
</evidence>
<proteinExistence type="inferred from homology"/>
<keyword evidence="4 10" id="KW-0812">Transmembrane</keyword>
<comment type="subcellular location">
    <subcellularLocation>
        <location evidence="1 10">Cell membrane</location>
        <topology evidence="1 10">Multi-pass membrane protein</topology>
    </subcellularLocation>
</comment>
<sequence>MADLPKCYSEYIKIENFLNLLRKIISFSFFSRKILFGLEKYTVFALLLYYDMTSVIALFYFKGTMMEGILIILMFMGIFQAIVKLLAPLNNENEINDLLMWIRELHQDQPFDLVTQAAKTHFSGIQFIIKIFYKIIFTVYIIAGIGVIAYAIYTDLVIHAIPGMPVCQNESHIYHHMHQAIILPSATVIIVPSECILITIGFYFIAIQYVFRDMIEYLDDSNLEDKRQFLRTVYNFHSTLLKKLEIFNDVYYYVLTIQAGSSAFIVVLLFYVIRIETNIIFLPLVLGILLQFILLCIFGDLIYSKTEDIFTNLYLTKWYEFNLSDQHVFLMMMRISQNPFGLKAAGMYDINIVMFIQVMKAGFSVCAILYAFT</sequence>
<dbReference type="GO" id="GO:0005549">
    <property type="term" value="F:odorant binding"/>
    <property type="evidence" value="ECO:0007669"/>
    <property type="project" value="InterPro"/>
</dbReference>
<organism evidence="11 12">
    <name type="scientific">Phlebotomus papatasi</name>
    <name type="common">Sandfly</name>
    <dbReference type="NCBI Taxonomy" id="29031"/>
    <lineage>
        <taxon>Eukaryota</taxon>
        <taxon>Metazoa</taxon>
        <taxon>Ecdysozoa</taxon>
        <taxon>Arthropoda</taxon>
        <taxon>Hexapoda</taxon>
        <taxon>Insecta</taxon>
        <taxon>Pterygota</taxon>
        <taxon>Neoptera</taxon>
        <taxon>Endopterygota</taxon>
        <taxon>Diptera</taxon>
        <taxon>Nematocera</taxon>
        <taxon>Psychodoidea</taxon>
        <taxon>Psychodidae</taxon>
        <taxon>Phlebotomus</taxon>
        <taxon>Phlebotomus</taxon>
    </lineage>
</organism>
<keyword evidence="8 10" id="KW-0675">Receptor</keyword>
<evidence type="ECO:0000256" key="3">
    <source>
        <dbReference type="ARBA" id="ARBA00022606"/>
    </source>
</evidence>
<dbReference type="GO" id="GO:0004984">
    <property type="term" value="F:olfactory receptor activity"/>
    <property type="evidence" value="ECO:0007669"/>
    <property type="project" value="InterPro"/>
</dbReference>
<dbReference type="VEuPathDB" id="VectorBase:PPAPM1_008127"/>
<dbReference type="PANTHER" id="PTHR21137">
    <property type="entry name" value="ODORANT RECEPTOR"/>
    <property type="match status" value="1"/>
</dbReference>
<evidence type="ECO:0000256" key="4">
    <source>
        <dbReference type="ARBA" id="ARBA00022692"/>
    </source>
</evidence>
<dbReference type="EnsemblMetazoa" id="PPAI013228-RA">
    <property type="protein sequence ID" value="PPAI013228-PA"/>
    <property type="gene ID" value="PPAI013228"/>
</dbReference>
<feature type="transmembrane region" description="Helical" evidence="10">
    <location>
        <begin position="41"/>
        <end position="62"/>
    </location>
</feature>
<feature type="transmembrane region" description="Helical" evidence="10">
    <location>
        <begin position="181"/>
        <end position="205"/>
    </location>
</feature>
<accession>A0A3F2ZEH3</accession>
<feature type="transmembrane region" description="Helical" evidence="10">
    <location>
        <begin position="250"/>
        <end position="273"/>
    </location>
</feature>
<evidence type="ECO:0000256" key="5">
    <source>
        <dbReference type="ARBA" id="ARBA00022725"/>
    </source>
</evidence>
<comment type="similarity">
    <text evidence="10">Belongs to the insect chemoreceptor superfamily. Heteromeric odorant receptor channel (TC 1.A.69) family.</text>
</comment>
<dbReference type="PANTHER" id="PTHR21137:SF35">
    <property type="entry name" value="ODORANT RECEPTOR 19A-RELATED"/>
    <property type="match status" value="1"/>
</dbReference>
<dbReference type="EMBL" id="AJVK01035040">
    <property type="status" value="NOT_ANNOTATED_CDS"/>
    <property type="molecule type" value="Genomic_DNA"/>
</dbReference>
<dbReference type="GO" id="GO:0007165">
    <property type="term" value="P:signal transduction"/>
    <property type="evidence" value="ECO:0007669"/>
    <property type="project" value="UniProtKB-KW"/>
</dbReference>
<keyword evidence="3 10" id="KW-0716">Sensory transduction</keyword>
<evidence type="ECO:0000256" key="6">
    <source>
        <dbReference type="ARBA" id="ARBA00022989"/>
    </source>
</evidence>
<feature type="transmembrane region" description="Helical" evidence="10">
    <location>
        <begin position="352"/>
        <end position="372"/>
    </location>
</feature>
<evidence type="ECO:0000256" key="8">
    <source>
        <dbReference type="ARBA" id="ARBA00023170"/>
    </source>
</evidence>
<protein>
    <recommendedName>
        <fullName evidence="10">Odorant receptor</fullName>
    </recommendedName>
</protein>